<protein>
    <submittedName>
        <fullName evidence="2">Uncharacterized protein</fullName>
    </submittedName>
</protein>
<sequence length="184" mass="20692">MNHFDIEKLNRKNIYKTSEQLFEKVQDNVLKQTVDAEKTTHTIGGNRTLWYAIAAAVVLLFGIGLFITSISDTLPNDALAQTEGTDTAYESNVKQPYHKISPENDAKTELSEINPIIENEPYLAQNETSAKIQSPATKTNQYKKEITTLRKTTENVEQIVASFTSADITELSKEAEVDVYLDLY</sequence>
<dbReference type="KEGG" id="bpor:BPO_1365"/>
<reference evidence="2" key="1">
    <citation type="submission" date="2023-10" db="EMBL/GenBank/DDBJ databases">
        <title>Characterization and whole genome sequencing of a novel strain of Bergeyella porcorum QD2021 isolated from pig.</title>
        <authorList>
            <person name="Liu G."/>
            <person name="Chen C."/>
            <person name="Han X."/>
        </authorList>
    </citation>
    <scope>NUCLEOTIDE SEQUENCE</scope>
    <source>
        <strain evidence="2">QD2021</strain>
    </source>
</reference>
<gene>
    <name evidence="2" type="ORF">BPO_1365</name>
</gene>
<dbReference type="EMBL" id="CP136426">
    <property type="protein sequence ID" value="WOC52012.1"/>
    <property type="molecule type" value="Genomic_DNA"/>
</dbReference>
<evidence type="ECO:0000256" key="1">
    <source>
        <dbReference type="SAM" id="Phobius"/>
    </source>
</evidence>
<proteinExistence type="predicted"/>
<evidence type="ECO:0000313" key="2">
    <source>
        <dbReference type="EMBL" id="WOC52012.1"/>
    </source>
</evidence>
<keyword evidence="3" id="KW-1185">Reference proteome</keyword>
<feature type="transmembrane region" description="Helical" evidence="1">
    <location>
        <begin position="48"/>
        <end position="67"/>
    </location>
</feature>
<evidence type="ECO:0000313" key="3">
    <source>
        <dbReference type="Proteomes" id="UP001432059"/>
    </source>
</evidence>
<name>A0AAU0EZY4_9FLAO</name>
<keyword evidence="1" id="KW-0472">Membrane</keyword>
<keyword evidence="1" id="KW-1133">Transmembrane helix</keyword>
<dbReference type="RefSeq" id="WP_327983628.1">
    <property type="nucleotide sequence ID" value="NZ_CP136426.1"/>
</dbReference>
<dbReference type="Proteomes" id="UP001432059">
    <property type="component" value="Chromosome"/>
</dbReference>
<accession>A0AAU0EZY4</accession>
<organism evidence="2 3">
    <name type="scientific">Bergeyella porcorum</name>
    <dbReference type="NCBI Taxonomy" id="1735111"/>
    <lineage>
        <taxon>Bacteria</taxon>
        <taxon>Pseudomonadati</taxon>
        <taxon>Bacteroidota</taxon>
        <taxon>Flavobacteriia</taxon>
        <taxon>Flavobacteriales</taxon>
        <taxon>Weeksellaceae</taxon>
        <taxon>Bergeyella</taxon>
    </lineage>
</organism>
<keyword evidence="1" id="KW-0812">Transmembrane</keyword>
<dbReference type="AlphaFoldDB" id="A0AAU0EZY4"/>